<organism evidence="1 2">
    <name type="scientific">Trichinella pseudospiralis</name>
    <name type="common">Parasitic roundworm</name>
    <dbReference type="NCBI Taxonomy" id="6337"/>
    <lineage>
        <taxon>Eukaryota</taxon>
        <taxon>Metazoa</taxon>
        <taxon>Ecdysozoa</taxon>
        <taxon>Nematoda</taxon>
        <taxon>Enoplea</taxon>
        <taxon>Dorylaimia</taxon>
        <taxon>Trichinellida</taxon>
        <taxon>Trichinellidae</taxon>
        <taxon>Trichinella</taxon>
    </lineage>
</organism>
<dbReference type="EMBL" id="JYDT01000079">
    <property type="protein sequence ID" value="KRY85990.1"/>
    <property type="molecule type" value="Genomic_DNA"/>
</dbReference>
<keyword evidence="2" id="KW-1185">Reference proteome</keyword>
<proteinExistence type="predicted"/>
<evidence type="ECO:0000313" key="2">
    <source>
        <dbReference type="Proteomes" id="UP000054995"/>
    </source>
</evidence>
<evidence type="ECO:0000313" key="1">
    <source>
        <dbReference type="EMBL" id="KRY85990.1"/>
    </source>
</evidence>
<protein>
    <submittedName>
        <fullName evidence="1">Uncharacterized protein</fullName>
    </submittedName>
</protein>
<sequence length="296" mass="33593">MEGWTNFSLGWTSRVTCQSGSPCSVEEKIHQASNHPKTFQATQKMFCNKWNGIAERQGFQTALECKLPTEFGALKPNLIMLKDNKAFVLDVTVAWEGGRPLNLINKGNKKNSPKRRAAEELKTVPQIYHEEASSASADLETAGNGRKNFPDCNHEAATKKKAKMLLATAFSCFMMCMLPRNYLAAILRVQLPLWNAYNVNIRMYNDLEVWHFKRNRFAGKRHQLLSAAAVADRRETLNQQVTSGRVTANDLYIKNKKYEQLQQRITAWTAEYDGGTCTVEQFLKAVAYLVLEAENY</sequence>
<dbReference type="Proteomes" id="UP000054995">
    <property type="component" value="Unassembled WGS sequence"/>
</dbReference>
<name>A0A0V1FIX2_TRIPS</name>
<comment type="caution">
    <text evidence="1">The sequence shown here is derived from an EMBL/GenBank/DDBJ whole genome shotgun (WGS) entry which is preliminary data.</text>
</comment>
<gene>
    <name evidence="1" type="ORF">T4D_3487</name>
</gene>
<reference evidence="1 2" key="1">
    <citation type="submission" date="2015-01" db="EMBL/GenBank/DDBJ databases">
        <title>Evolution of Trichinella species and genotypes.</title>
        <authorList>
            <person name="Korhonen P.K."/>
            <person name="Edoardo P."/>
            <person name="Giuseppe L.R."/>
            <person name="Gasser R.B."/>
        </authorList>
    </citation>
    <scope>NUCLEOTIDE SEQUENCE [LARGE SCALE GENOMIC DNA]</scope>
    <source>
        <strain evidence="1">ISS470</strain>
    </source>
</reference>
<dbReference type="AlphaFoldDB" id="A0A0V1FIX2"/>
<accession>A0A0V1FIX2</accession>